<protein>
    <submittedName>
        <fullName evidence="1">(Mediterranean fruit fly) hypothetical protein</fullName>
    </submittedName>
</protein>
<dbReference type="AlphaFoldDB" id="A0A811V9X9"/>
<evidence type="ECO:0000313" key="2">
    <source>
        <dbReference type="Proteomes" id="UP000606786"/>
    </source>
</evidence>
<evidence type="ECO:0000313" key="1">
    <source>
        <dbReference type="EMBL" id="CAD7006463.1"/>
    </source>
</evidence>
<reference evidence="1" key="1">
    <citation type="submission" date="2020-11" db="EMBL/GenBank/DDBJ databases">
        <authorList>
            <person name="Whitehead M."/>
        </authorList>
    </citation>
    <scope>NUCLEOTIDE SEQUENCE</scope>
    <source>
        <strain evidence="1">EGII</strain>
    </source>
</reference>
<proteinExistence type="predicted"/>
<accession>A0A811V9X9</accession>
<comment type="caution">
    <text evidence="1">The sequence shown here is derived from an EMBL/GenBank/DDBJ whole genome shotgun (WGS) entry which is preliminary data.</text>
</comment>
<keyword evidence="2" id="KW-1185">Reference proteome</keyword>
<gene>
    <name evidence="1" type="ORF">CCAP1982_LOCUS14781</name>
</gene>
<sequence length="110" mass="12924">MYESAYGFIKLTNIDCKALDKPFADFQNCRLRVPKRGVIALWLHVKLFQIPVNNVSHDIIITNLILQDEMFNRIPVPAGEYMFKLMVGAYNEWKADVKAYFSIRLNKRER</sequence>
<dbReference type="EMBL" id="CAJHJT010000034">
    <property type="protein sequence ID" value="CAD7006463.1"/>
    <property type="molecule type" value="Genomic_DNA"/>
</dbReference>
<dbReference type="Proteomes" id="UP000606786">
    <property type="component" value="Unassembled WGS sequence"/>
</dbReference>
<organism evidence="1 2">
    <name type="scientific">Ceratitis capitata</name>
    <name type="common">Mediterranean fruit fly</name>
    <name type="synonym">Tephritis capitata</name>
    <dbReference type="NCBI Taxonomy" id="7213"/>
    <lineage>
        <taxon>Eukaryota</taxon>
        <taxon>Metazoa</taxon>
        <taxon>Ecdysozoa</taxon>
        <taxon>Arthropoda</taxon>
        <taxon>Hexapoda</taxon>
        <taxon>Insecta</taxon>
        <taxon>Pterygota</taxon>
        <taxon>Neoptera</taxon>
        <taxon>Endopterygota</taxon>
        <taxon>Diptera</taxon>
        <taxon>Brachycera</taxon>
        <taxon>Muscomorpha</taxon>
        <taxon>Tephritoidea</taxon>
        <taxon>Tephritidae</taxon>
        <taxon>Ceratitis</taxon>
        <taxon>Ceratitis</taxon>
    </lineage>
</organism>
<name>A0A811V9X9_CERCA</name>